<organism evidence="2 3">
    <name type="scientific">Rangifer tarandus platyrhynchus</name>
    <name type="common">Svalbard reindeer</name>
    <dbReference type="NCBI Taxonomy" id="3082113"/>
    <lineage>
        <taxon>Eukaryota</taxon>
        <taxon>Metazoa</taxon>
        <taxon>Chordata</taxon>
        <taxon>Craniata</taxon>
        <taxon>Vertebrata</taxon>
        <taxon>Euteleostomi</taxon>
        <taxon>Mammalia</taxon>
        <taxon>Eutheria</taxon>
        <taxon>Laurasiatheria</taxon>
        <taxon>Artiodactyla</taxon>
        <taxon>Ruminantia</taxon>
        <taxon>Pecora</taxon>
        <taxon>Cervidae</taxon>
        <taxon>Odocoileinae</taxon>
        <taxon>Rangifer</taxon>
    </lineage>
</organism>
<feature type="compositionally biased region" description="Basic and acidic residues" evidence="1">
    <location>
        <begin position="311"/>
        <end position="341"/>
    </location>
</feature>
<feature type="region of interest" description="Disordered" evidence="1">
    <location>
        <begin position="37"/>
        <end position="113"/>
    </location>
</feature>
<accession>A0ABN8Y2L9</accession>
<dbReference type="EMBL" id="OX459949">
    <property type="protein sequence ID" value="CAI9155713.1"/>
    <property type="molecule type" value="Genomic_DNA"/>
</dbReference>
<feature type="region of interest" description="Disordered" evidence="1">
    <location>
        <begin position="180"/>
        <end position="220"/>
    </location>
</feature>
<feature type="region of interest" description="Disordered" evidence="1">
    <location>
        <begin position="247"/>
        <end position="359"/>
    </location>
</feature>
<proteinExistence type="predicted"/>
<evidence type="ECO:0000313" key="3">
    <source>
        <dbReference type="Proteomes" id="UP001176941"/>
    </source>
</evidence>
<dbReference type="Pfam" id="PF09735">
    <property type="entry name" value="Nckap1"/>
    <property type="match status" value="1"/>
</dbReference>
<sequence length="375" mass="39611">MSLSVLQPSQQKLAEKLTILNDRVVGMVTRLYNIKQVRTGRRARRAGRGGRKGRGGLGPGGSGRRLGRKAWPRGGRPAQDRRDAPEPNAEPWRLSRRVAAQPGAERSHLPAPSNGNWPARRGFFWYVSGSVRREWFIWMNPTSPPLGLFILDRQVKAIEECVDDLELFHFEGGKEVGVREASAADAPGASQAFGAPPAPRNPPHLQGNPGPQASAPGRAVHCHNNRAPAAEAAGEEVTSGWLAVVGTRDPGSVLTGQTAEKELGERGGRGVGAPELETAGGRGAGRGAGRAGWPGRQAAKARGPRGSGASRTERGAERRERSEAAPKAGVEGHRGAGEPRRACSLGPPWSPSAASGAAARHTLLSPALRLSEPHV</sequence>
<protein>
    <submittedName>
        <fullName evidence="2">Uncharacterized protein</fullName>
    </submittedName>
</protein>
<feature type="compositionally biased region" description="Basic residues" evidence="1">
    <location>
        <begin position="38"/>
        <end position="54"/>
    </location>
</feature>
<evidence type="ECO:0000313" key="2">
    <source>
        <dbReference type="EMBL" id="CAI9155713.1"/>
    </source>
</evidence>
<name>A0ABN8Y2L9_RANTA</name>
<feature type="compositionally biased region" description="Basic and acidic residues" evidence="1">
    <location>
        <begin position="259"/>
        <end position="268"/>
    </location>
</feature>
<evidence type="ECO:0000256" key="1">
    <source>
        <dbReference type="SAM" id="MobiDB-lite"/>
    </source>
</evidence>
<feature type="compositionally biased region" description="Gly residues" evidence="1">
    <location>
        <begin position="280"/>
        <end position="292"/>
    </location>
</feature>
<feature type="compositionally biased region" description="Low complexity" evidence="1">
    <location>
        <begin position="181"/>
        <end position="195"/>
    </location>
</feature>
<gene>
    <name evidence="2" type="ORF">MRATA1EN1_LOCUS4675</name>
</gene>
<dbReference type="Proteomes" id="UP001176941">
    <property type="component" value="Chromosome 13"/>
</dbReference>
<feature type="compositionally biased region" description="Gly residues" evidence="1">
    <location>
        <begin position="55"/>
        <end position="64"/>
    </location>
</feature>
<reference evidence="2" key="1">
    <citation type="submission" date="2023-04" db="EMBL/GenBank/DDBJ databases">
        <authorList>
            <consortium name="ELIXIR-Norway"/>
        </authorList>
    </citation>
    <scope>NUCLEOTIDE SEQUENCE [LARGE SCALE GENOMIC DNA]</scope>
</reference>
<keyword evidence="3" id="KW-1185">Reference proteome</keyword>
<dbReference type="InterPro" id="IPR019137">
    <property type="entry name" value="Nck-associated_protein-1"/>
</dbReference>